<evidence type="ECO:0000256" key="2">
    <source>
        <dbReference type="ARBA" id="ARBA00022884"/>
    </source>
</evidence>
<reference evidence="7 8" key="1">
    <citation type="submission" date="2009-10" db="EMBL/GenBank/DDBJ databases">
        <authorList>
            <person name="Joardar V."/>
            <person name="Shrivastava S."/>
            <person name="Brinkac L.M."/>
            <person name="Harkins D.M."/>
            <person name="Durkin A.S."/>
            <person name="Sutton G."/>
        </authorList>
    </citation>
    <scope>NUCLEOTIDE SEQUENCE [LARGE SCALE GENOMIC DNA]</scope>
    <source>
        <strain evidence="8">D str. 1873</strain>
        <plasmid evidence="7 8">pCLG2</plasmid>
    </source>
</reference>
<comment type="function">
    <text evidence="4">CRISPR (clustered regularly interspaced short palindromic repeat), is an adaptive immune system that provides protection against mobile genetic elements (viruses, transposable elements and conjugative plasmids). CRISPR clusters contain sequences complementary to antecedent mobile elements and target invading nucleic acids. CRISPR clusters are transcribed and processed into CRISPR RNA (crRNA).</text>
</comment>
<dbReference type="AlphaFoldDB" id="A0A9N7G393"/>
<dbReference type="GO" id="GO:0016788">
    <property type="term" value="F:hydrolase activity, acting on ester bonds"/>
    <property type="evidence" value="ECO:0007669"/>
    <property type="project" value="InterPro"/>
</dbReference>
<dbReference type="InterPro" id="IPR010156">
    <property type="entry name" value="CRISPR-assoc_prot_Cas6"/>
</dbReference>
<dbReference type="CDD" id="cd21140">
    <property type="entry name" value="Cas6_I-like"/>
    <property type="match status" value="1"/>
</dbReference>
<evidence type="ECO:0000313" key="8">
    <source>
        <dbReference type="Proteomes" id="UP000006160"/>
    </source>
</evidence>
<dbReference type="Proteomes" id="UP000006160">
    <property type="component" value="Plasmid pCLG2"/>
</dbReference>
<protein>
    <recommendedName>
        <fullName evidence="4">CRISPR-associated endoribonuclease</fullName>
    </recommendedName>
</protein>
<dbReference type="InterPro" id="IPR045747">
    <property type="entry name" value="CRISPR-assoc_prot_Cas6_N_sf"/>
</dbReference>
<organism evidence="7 8">
    <name type="scientific">Clostridium botulinum D str. 1873</name>
    <dbReference type="NCBI Taxonomy" id="592027"/>
    <lineage>
        <taxon>Bacteria</taxon>
        <taxon>Bacillati</taxon>
        <taxon>Bacillota</taxon>
        <taxon>Clostridia</taxon>
        <taxon>Eubacteriales</taxon>
        <taxon>Clostridiaceae</taxon>
        <taxon>Clostridium</taxon>
    </lineage>
</organism>
<proteinExistence type="inferred from homology"/>
<dbReference type="GO" id="GO:0051607">
    <property type="term" value="P:defense response to virus"/>
    <property type="evidence" value="ECO:0007669"/>
    <property type="project" value="UniProtKB-KW"/>
</dbReference>
<dbReference type="RefSeq" id="WP_012775925.1">
    <property type="nucleotide sequence ID" value="NC_012945.1"/>
</dbReference>
<gene>
    <name evidence="7" type="primary">cas6</name>
    <name evidence="7" type="ORF">CLG_A0013</name>
</gene>
<comment type="similarity">
    <text evidence="1 4">Belongs to the CRISPR-associated protein Cas6/Cse3/CasE family.</text>
</comment>
<dbReference type="EMBL" id="CP001660">
    <property type="protein sequence ID" value="ACT33733.1"/>
    <property type="molecule type" value="Genomic_DNA"/>
</dbReference>
<name>A0A9N7G393_CLOBO</name>
<evidence type="ECO:0000259" key="6">
    <source>
        <dbReference type="Pfam" id="PF01881"/>
    </source>
</evidence>
<feature type="domain" description="CRISPR associated protein Cas6 C-terminal" evidence="6">
    <location>
        <begin position="131"/>
        <end position="245"/>
    </location>
</feature>
<evidence type="ECO:0000256" key="5">
    <source>
        <dbReference type="PIRSR" id="PIRSR005054-1"/>
    </source>
</evidence>
<feature type="site" description="Transition state stabilizer" evidence="5">
    <location>
        <position position="60"/>
    </location>
</feature>
<dbReference type="Pfam" id="PF01881">
    <property type="entry name" value="Cas_Cas6_C"/>
    <property type="match status" value="1"/>
</dbReference>
<sequence length="251" mass="29259">MLSRKSIILKSESNGVLDYNWNYPLSINLFNKMLLYDAKFAEFLHNEGFRSNDEKKKKFKLINFMMLFNNQKMDSKGININKDDEVVLIISGYKDPMNAILQGLCINHKINLNNIIFKVIAIKEDRKVKFNKINIYKAITPIVESIWENGSVKFLNPYQSQYYNAIKKNLKRKYEIIYKKTYSGELKLMIENMLKIKQKSIKIKNGYIQGYSNFEILIQCDKDMQKVAYYCGLGQNSSMGLGLLNYITGGE</sequence>
<dbReference type="InterPro" id="IPR049435">
    <property type="entry name" value="Cas_Cas6_C"/>
</dbReference>
<dbReference type="NCBIfam" id="TIGR01877">
    <property type="entry name" value="cas_cas6"/>
    <property type="match status" value="1"/>
</dbReference>
<dbReference type="Gene3D" id="3.30.70.1890">
    <property type="match status" value="1"/>
</dbReference>
<dbReference type="PANTHER" id="PTHR36984">
    <property type="entry name" value="CRISPR-ASSOCIATED ENDORIBONUCLEASE CAS6 1"/>
    <property type="match status" value="1"/>
</dbReference>
<dbReference type="PANTHER" id="PTHR36984:SF1">
    <property type="entry name" value="CRISPR-ASSOCIATED ENDORIBONUCLEASE CAS6 1"/>
    <property type="match status" value="1"/>
</dbReference>
<evidence type="ECO:0000256" key="4">
    <source>
        <dbReference type="PIRNR" id="PIRNR005054"/>
    </source>
</evidence>
<keyword evidence="7" id="KW-0614">Plasmid</keyword>
<keyword evidence="2" id="KW-0694">RNA-binding</keyword>
<keyword evidence="3" id="KW-0051">Antiviral defense</keyword>
<evidence type="ECO:0000256" key="3">
    <source>
        <dbReference type="ARBA" id="ARBA00023118"/>
    </source>
</evidence>
<evidence type="ECO:0000313" key="7">
    <source>
        <dbReference type="EMBL" id="ACT33733.1"/>
    </source>
</evidence>
<geneLocation type="plasmid" evidence="7 8">
    <name>pCLG2</name>
</geneLocation>
<dbReference type="PIRSF" id="PIRSF005054">
    <property type="entry name" value="PF1131"/>
    <property type="match status" value="1"/>
</dbReference>
<dbReference type="GO" id="GO:0003723">
    <property type="term" value="F:RNA binding"/>
    <property type="evidence" value="ECO:0007669"/>
    <property type="project" value="UniProtKB-KW"/>
</dbReference>
<accession>A0A9N7G393</accession>
<dbReference type="Gene3D" id="3.30.70.1900">
    <property type="match status" value="1"/>
</dbReference>
<evidence type="ECO:0000256" key="1">
    <source>
        <dbReference type="ARBA" id="ARBA00005937"/>
    </source>
</evidence>